<feature type="region of interest" description="Disordered" evidence="1">
    <location>
        <begin position="604"/>
        <end position="624"/>
    </location>
</feature>
<keyword evidence="3" id="KW-1185">Reference proteome</keyword>
<protein>
    <submittedName>
        <fullName evidence="2">Uncharacterized protein</fullName>
    </submittedName>
</protein>
<accession>A0A430Q688</accession>
<comment type="caution">
    <text evidence="2">The sequence shown here is derived from an EMBL/GenBank/DDBJ whole genome shotgun (WGS) entry which is preliminary data.</text>
</comment>
<feature type="compositionally biased region" description="Polar residues" evidence="1">
    <location>
        <begin position="614"/>
        <end position="624"/>
    </location>
</feature>
<evidence type="ECO:0000256" key="1">
    <source>
        <dbReference type="SAM" id="MobiDB-lite"/>
    </source>
</evidence>
<name>A0A430Q688_SCHBO</name>
<dbReference type="Proteomes" id="UP000290809">
    <property type="component" value="Unassembled WGS sequence"/>
</dbReference>
<evidence type="ECO:0000313" key="2">
    <source>
        <dbReference type="EMBL" id="RTG83199.1"/>
    </source>
</evidence>
<dbReference type="AlphaFoldDB" id="A0A430Q688"/>
<dbReference type="EMBL" id="QMKO01002546">
    <property type="protein sequence ID" value="RTG83199.1"/>
    <property type="molecule type" value="Genomic_DNA"/>
</dbReference>
<organism evidence="2 3">
    <name type="scientific">Schistosoma bovis</name>
    <name type="common">Blood fluke</name>
    <dbReference type="NCBI Taxonomy" id="6184"/>
    <lineage>
        <taxon>Eukaryota</taxon>
        <taxon>Metazoa</taxon>
        <taxon>Spiralia</taxon>
        <taxon>Lophotrochozoa</taxon>
        <taxon>Platyhelminthes</taxon>
        <taxon>Trematoda</taxon>
        <taxon>Digenea</taxon>
        <taxon>Strigeidida</taxon>
        <taxon>Schistosomatoidea</taxon>
        <taxon>Schistosomatidae</taxon>
        <taxon>Schistosoma</taxon>
    </lineage>
</organism>
<proteinExistence type="predicted"/>
<feature type="region of interest" description="Disordered" evidence="1">
    <location>
        <begin position="722"/>
        <end position="745"/>
    </location>
</feature>
<reference evidence="2 3" key="1">
    <citation type="journal article" date="2019" name="PLoS Pathog.">
        <title>Genome sequence of the bovine parasite Schistosoma bovis Tanzania.</title>
        <authorList>
            <person name="Oey H."/>
            <person name="Zakrzewski M."/>
            <person name="Gobert G."/>
            <person name="Gravermann K."/>
            <person name="Stoye J."/>
            <person name="Jones M."/>
            <person name="Mcmanus D."/>
            <person name="Krause L."/>
        </authorList>
    </citation>
    <scope>NUCLEOTIDE SEQUENCE [LARGE SCALE GENOMIC DNA]</scope>
    <source>
        <strain evidence="2 3">TAN1997</strain>
    </source>
</reference>
<sequence length="745" mass="86863">MRTVTNVGNYYTCNSPNCCHPSCWETIRKLMNGILIFRAKNYLWKRIEDSGNNVIIMVDQEKINITDIPYQLIYDSFAQSIFSDSQYAYRSPRLTNYAYFMMEKLKRSRIENRKIKEGELINEDNQDIKIDEECVKNSEEHLIALNLLKNQLKKWNHIEHESQLKSPYIWIPSKKLDKLENKPVNLNSESKTPLFISFCYHHKNDFIRQKRSKQKGNGNLLFMLASKPEKCQSFVRQISSRKKDANQTLVSDYKIKRNEQNDVFEETSCMPRWMISCHISEQALRARLLPLARAQIRRHIQQGSLILCPSTSNIESDRRSEKRIPDSKVSLTKISEDVCGFEGDDQQILFTRELTIPNQKLISFNESLKSNGVNVEQYQHTKPHFLNELLKSQCSRHDQRKVSDSPFQEQDELKAKSHLLSDLLLFQQSRLNRSEPTPSHYYMSSIDNLQSLYMNRCYTSPINWPSLLPKSSELKETSYNLGEMIPSSSSQEKYYTNDIIQSRNLLEKENSLSNINDSFENGSNSVAIWQIMPGRLLRRSKTQYILNKSQQLKNDQICTDNLKQTKNELKLNFMIENVNNQHHRKKSLDSNVINGTSEVELLRPTEGTHEQDNDGFSENSSRFNNSYWSSRRHPGYIERMHTIGSVSDRKRLLQDNNSKNNNDRNYIALEKYKFVDSVDLITLKPKTKSFLPQIRHSVSTEKHWNKNILGLNSCDLTDQTNHSSSLPMLIKPPPPSPDVKFLDFS</sequence>
<gene>
    <name evidence="2" type="ORF">DC041_0004376</name>
</gene>
<evidence type="ECO:0000313" key="3">
    <source>
        <dbReference type="Proteomes" id="UP000290809"/>
    </source>
</evidence>